<organism evidence="7 8">
    <name type="scientific">Candidatus Limisoma intestinavium</name>
    <dbReference type="NCBI Taxonomy" id="2840856"/>
    <lineage>
        <taxon>Bacteria</taxon>
        <taxon>Pseudomonadati</taxon>
        <taxon>Bacteroidota</taxon>
        <taxon>Bacteroidia</taxon>
        <taxon>Bacteroidales</taxon>
        <taxon>Candidatus Limisoma</taxon>
    </lineage>
</organism>
<comment type="caution">
    <text evidence="7">The sequence shown here is derived from an EMBL/GenBank/DDBJ whole genome shotgun (WGS) entry which is preliminary data.</text>
</comment>
<dbReference type="SUPFAM" id="SSF48334">
    <property type="entry name" value="DNA repair protein MutS, domain III"/>
    <property type="match status" value="1"/>
</dbReference>
<dbReference type="PIRSF" id="PIRSF005814">
    <property type="entry name" value="MutS_YshD"/>
    <property type="match status" value="1"/>
</dbReference>
<dbReference type="EMBL" id="DVMS01000126">
    <property type="protein sequence ID" value="HIU38888.1"/>
    <property type="molecule type" value="Genomic_DNA"/>
</dbReference>
<dbReference type="SMART" id="SM00534">
    <property type="entry name" value="MUTSac"/>
    <property type="match status" value="1"/>
</dbReference>
<evidence type="ECO:0000313" key="8">
    <source>
        <dbReference type="Proteomes" id="UP000824076"/>
    </source>
</evidence>
<keyword evidence="7" id="KW-0540">Nuclease</keyword>
<dbReference type="GO" id="GO:0006298">
    <property type="term" value="P:mismatch repair"/>
    <property type="evidence" value="ECO:0007669"/>
    <property type="project" value="InterPro"/>
</dbReference>
<dbReference type="PANTHER" id="PTHR48466">
    <property type="entry name" value="OS10G0509000 PROTEIN-RELATED"/>
    <property type="match status" value="1"/>
</dbReference>
<dbReference type="Pfam" id="PF00488">
    <property type="entry name" value="MutS_V"/>
    <property type="match status" value="1"/>
</dbReference>
<dbReference type="Gene3D" id="3.40.50.300">
    <property type="entry name" value="P-loop containing nucleotide triphosphate hydrolases"/>
    <property type="match status" value="1"/>
</dbReference>
<keyword evidence="3" id="KW-0238">DNA-binding</keyword>
<keyword evidence="2" id="KW-0067">ATP-binding</keyword>
<sequence>MQFSSDFATIQTWLEQTNEYLSIRKSDNNFPNGPVYDLRQELSRIKVDGTFFTESELFRLRKTLHSAAEICNFFNDDNSAKFPQLKSLADNLTPFPEILSLIDSVIDKFGNVKDNASPELMRLRKQMASISGSVNSIMQRLLARYKAEGFVDKDCNPAIRDGRLVIPVQPMHKRQVHGIVHDESATGKTFFIEPEEIVETNNRIREIEADIKREITRILISVADRIRPELPELLALHQIIGWFDFIRAKVIFAEETNASMPNIGDTQEIEWYNAVHPVLFLTLEKTGKKVVPLSIKLDKKTHILLISGPNAGGKSVCLKTVGIVQYMLQCGVLPPVNDNSHFGIFNDFFIDIGDEQSIENELSTYSSHLANMNYFMRHGSEKSLILIDEFGGGTEPQIGGAIAQAILKSLNEKGVFAIITTHYQNLKTFAGETDGIVNGAMLYDRTKMQPLFQLSIGMPGSSFAIEIAKKIGLPADVVDYAKNLVGSDYVDMDKYLLDIARDKRYWQNKRQDIRVEKKKLEALTEKYEADIRQLLNDRKAILQEAKTEAKEILSKSNASIENAIHEIKKVQAEKEKTKKIRKELDELKLKLDDTSATP</sequence>
<reference evidence="7" key="2">
    <citation type="journal article" date="2021" name="PeerJ">
        <title>Extensive microbial diversity within the chicken gut microbiome revealed by metagenomics and culture.</title>
        <authorList>
            <person name="Gilroy R."/>
            <person name="Ravi A."/>
            <person name="Getino M."/>
            <person name="Pursley I."/>
            <person name="Horton D.L."/>
            <person name="Alikhan N.F."/>
            <person name="Baker D."/>
            <person name="Gharbi K."/>
            <person name="Hall N."/>
            <person name="Watson M."/>
            <person name="Adriaenssens E.M."/>
            <person name="Foster-Nyarko E."/>
            <person name="Jarju S."/>
            <person name="Secka A."/>
            <person name="Antonio M."/>
            <person name="Oren A."/>
            <person name="Chaudhuri R.R."/>
            <person name="La Ragione R."/>
            <person name="Hildebrand F."/>
            <person name="Pallen M.J."/>
        </authorList>
    </citation>
    <scope>NUCLEOTIDE SEQUENCE</scope>
    <source>
        <strain evidence="7">17073</strain>
    </source>
</reference>
<evidence type="ECO:0000256" key="1">
    <source>
        <dbReference type="ARBA" id="ARBA00022741"/>
    </source>
</evidence>
<dbReference type="Proteomes" id="UP000824076">
    <property type="component" value="Unassembled WGS sequence"/>
</dbReference>
<keyword evidence="4" id="KW-0175">Coiled coil</keyword>
<dbReference type="FunFam" id="3.40.50.300:FF:001531">
    <property type="entry name" value="Endonuclease MutS2"/>
    <property type="match status" value="1"/>
</dbReference>
<feature type="non-terminal residue" evidence="7">
    <location>
        <position position="598"/>
    </location>
</feature>
<dbReference type="GO" id="GO:0045910">
    <property type="term" value="P:negative regulation of DNA recombination"/>
    <property type="evidence" value="ECO:0007669"/>
    <property type="project" value="InterPro"/>
</dbReference>
<dbReference type="SMART" id="SM00533">
    <property type="entry name" value="MUTSd"/>
    <property type="match status" value="1"/>
</dbReference>
<evidence type="ECO:0000313" key="7">
    <source>
        <dbReference type="EMBL" id="HIU38888.1"/>
    </source>
</evidence>
<dbReference type="InterPro" id="IPR045076">
    <property type="entry name" value="MutS"/>
</dbReference>
<evidence type="ECO:0000259" key="5">
    <source>
        <dbReference type="SMART" id="SM00533"/>
    </source>
</evidence>
<dbReference type="InterPro" id="IPR036187">
    <property type="entry name" value="DNA_mismatch_repair_MutS_sf"/>
</dbReference>
<feature type="domain" description="DNA mismatch repair protein MutS core" evidence="5">
    <location>
        <begin position="4"/>
        <end position="282"/>
    </location>
</feature>
<dbReference type="InterPro" id="IPR000432">
    <property type="entry name" value="DNA_mismatch_repair_MutS_C"/>
</dbReference>
<evidence type="ECO:0000256" key="3">
    <source>
        <dbReference type="ARBA" id="ARBA00023125"/>
    </source>
</evidence>
<dbReference type="AlphaFoldDB" id="A0A9D1IKA7"/>
<evidence type="ECO:0000256" key="2">
    <source>
        <dbReference type="ARBA" id="ARBA00022840"/>
    </source>
</evidence>
<dbReference type="NCBIfam" id="TIGR01069">
    <property type="entry name" value="mutS2"/>
    <property type="match status" value="1"/>
</dbReference>
<dbReference type="SUPFAM" id="SSF52540">
    <property type="entry name" value="P-loop containing nucleoside triphosphate hydrolases"/>
    <property type="match status" value="1"/>
</dbReference>
<gene>
    <name evidence="7" type="ORF">IAD18_04390</name>
</gene>
<accession>A0A9D1IKA7</accession>
<protein>
    <submittedName>
        <fullName evidence="7">Endonuclease MutS2</fullName>
    </submittedName>
</protein>
<keyword evidence="7" id="KW-0255">Endonuclease</keyword>
<evidence type="ECO:0000256" key="4">
    <source>
        <dbReference type="SAM" id="Coils"/>
    </source>
</evidence>
<dbReference type="GO" id="GO:0030983">
    <property type="term" value="F:mismatched DNA binding"/>
    <property type="evidence" value="ECO:0007669"/>
    <property type="project" value="InterPro"/>
</dbReference>
<reference evidence="7" key="1">
    <citation type="submission" date="2020-10" db="EMBL/GenBank/DDBJ databases">
        <authorList>
            <person name="Gilroy R."/>
        </authorList>
    </citation>
    <scope>NUCLEOTIDE SEQUENCE</scope>
    <source>
        <strain evidence="7">17073</strain>
    </source>
</reference>
<dbReference type="GO" id="GO:0004519">
    <property type="term" value="F:endonuclease activity"/>
    <property type="evidence" value="ECO:0007669"/>
    <property type="project" value="UniProtKB-KW"/>
</dbReference>
<dbReference type="InterPro" id="IPR005747">
    <property type="entry name" value="MutS2"/>
</dbReference>
<feature type="domain" description="DNA mismatch repair proteins mutS family" evidence="6">
    <location>
        <begin position="301"/>
        <end position="486"/>
    </location>
</feature>
<dbReference type="GO" id="GO:0140664">
    <property type="term" value="F:ATP-dependent DNA damage sensor activity"/>
    <property type="evidence" value="ECO:0007669"/>
    <property type="project" value="InterPro"/>
</dbReference>
<keyword evidence="1" id="KW-0547">Nucleotide-binding</keyword>
<dbReference type="PANTHER" id="PTHR48466:SF2">
    <property type="entry name" value="OS10G0509000 PROTEIN"/>
    <property type="match status" value="1"/>
</dbReference>
<dbReference type="GO" id="GO:0016887">
    <property type="term" value="F:ATP hydrolysis activity"/>
    <property type="evidence" value="ECO:0007669"/>
    <property type="project" value="InterPro"/>
</dbReference>
<evidence type="ECO:0000259" key="6">
    <source>
        <dbReference type="SMART" id="SM00534"/>
    </source>
</evidence>
<dbReference type="InterPro" id="IPR007696">
    <property type="entry name" value="DNA_mismatch_repair_MutS_core"/>
</dbReference>
<keyword evidence="7" id="KW-0378">Hydrolase</keyword>
<proteinExistence type="predicted"/>
<dbReference type="InterPro" id="IPR027417">
    <property type="entry name" value="P-loop_NTPase"/>
</dbReference>
<dbReference type="GO" id="GO:0005524">
    <property type="term" value="F:ATP binding"/>
    <property type="evidence" value="ECO:0007669"/>
    <property type="project" value="UniProtKB-KW"/>
</dbReference>
<name>A0A9D1IKA7_9BACT</name>
<feature type="coiled-coil region" evidence="4">
    <location>
        <begin position="510"/>
        <end position="597"/>
    </location>
</feature>